<protein>
    <submittedName>
        <fullName evidence="1">Uncharacterized protein</fullName>
    </submittedName>
</protein>
<proteinExistence type="predicted"/>
<keyword evidence="2" id="KW-1185">Reference proteome</keyword>
<dbReference type="EMBL" id="BMAO01032160">
    <property type="protein sequence ID" value="GFQ80231.1"/>
    <property type="molecule type" value="Genomic_DNA"/>
</dbReference>
<evidence type="ECO:0000313" key="2">
    <source>
        <dbReference type="Proteomes" id="UP000887116"/>
    </source>
</evidence>
<gene>
    <name evidence="1" type="primary">AVEN_261785_1</name>
    <name evidence="1" type="ORF">TNCT_127321</name>
</gene>
<dbReference type="OrthoDB" id="6407135at2759"/>
<dbReference type="AlphaFoldDB" id="A0A8X6FI15"/>
<name>A0A8X6FI15_TRICU</name>
<organism evidence="1 2">
    <name type="scientific">Trichonephila clavata</name>
    <name type="common">Joro spider</name>
    <name type="synonym">Nephila clavata</name>
    <dbReference type="NCBI Taxonomy" id="2740835"/>
    <lineage>
        <taxon>Eukaryota</taxon>
        <taxon>Metazoa</taxon>
        <taxon>Ecdysozoa</taxon>
        <taxon>Arthropoda</taxon>
        <taxon>Chelicerata</taxon>
        <taxon>Arachnida</taxon>
        <taxon>Araneae</taxon>
        <taxon>Araneomorphae</taxon>
        <taxon>Entelegynae</taxon>
        <taxon>Araneoidea</taxon>
        <taxon>Nephilidae</taxon>
        <taxon>Trichonephila</taxon>
    </lineage>
</organism>
<sequence>MNFPRYSSLYARFHGCTSFRIEDFTVILDFADESFTNWSLLHLYRFDRLTTDAKHTFAEALKVFFKTEAPLTVACEHDSWTAVLGNSKIIMPSLEDSATFQLYATPYFVSDPSLVAAYLQGVARAASDYIFMYKNCVLYLDKNDLPSPGGCYFEPSETCPKSLYRICLISNEPMQQVLSVGSEWKTRRDVITLPFLTQENIALPKMIPFQPVKDFHLPDERAISAGVIQKRLSMRHPYCLIQDVLSSYYRSYLLAHEGQESETVLQNVGLIIEWPLRLMFDGTRPNSKEEKSFVALAVNGRQPTRVLYVRYPYEVYTLYNEVPSTYWTPIHYISPILILDQTMEKVSVDGVVMGFMHQKSFFCFSFPVLENRPTYDLNRNVQSLLTPADPSLLNDSSVRVLETFQYNSQYSLHRIQMKGVPLNAWCLTAAQNMSEYPTQRHLPRLVQEWLNFFEHHAGSRKMDLVDVSMIQMALTLSRHKICFQTKIDSKAKRKEKGNRITLSDDEITLSMGPEEAEVVNNLRLPNEMTLNHSEGSCTIS</sequence>
<accession>A0A8X6FI15</accession>
<reference evidence="1" key="1">
    <citation type="submission" date="2020-07" db="EMBL/GenBank/DDBJ databases">
        <title>Multicomponent nature underlies the extraordinary mechanical properties of spider dragline silk.</title>
        <authorList>
            <person name="Kono N."/>
            <person name="Nakamura H."/>
            <person name="Mori M."/>
            <person name="Yoshida Y."/>
            <person name="Ohtoshi R."/>
            <person name="Malay A.D."/>
            <person name="Moran D.A.P."/>
            <person name="Tomita M."/>
            <person name="Numata K."/>
            <person name="Arakawa K."/>
        </authorList>
    </citation>
    <scope>NUCLEOTIDE SEQUENCE</scope>
</reference>
<dbReference type="Proteomes" id="UP000887116">
    <property type="component" value="Unassembled WGS sequence"/>
</dbReference>
<evidence type="ECO:0000313" key="1">
    <source>
        <dbReference type="EMBL" id="GFQ80231.1"/>
    </source>
</evidence>
<comment type="caution">
    <text evidence="1">The sequence shown here is derived from an EMBL/GenBank/DDBJ whole genome shotgun (WGS) entry which is preliminary data.</text>
</comment>